<name>A0ABP9YYK2_9FUNG</name>
<gene>
    <name evidence="2" type="ORF">MFLAVUS_005392</name>
</gene>
<feature type="region of interest" description="Disordered" evidence="1">
    <location>
        <begin position="42"/>
        <end position="83"/>
    </location>
</feature>
<keyword evidence="3" id="KW-1185">Reference proteome</keyword>
<sequence>MSKATDQNDLSSYWNSLSISSEEEKLTQKLDKTHLVHKSNIFAVPTPAPSQPTKDQSDLNTFKQWNDNSATDEDEGWGKGPPGYTSITQGTYFGFNSIMEAPVIATMSNPTQPSTSGAFGRFKNAPVSFTSAAAAYQPEQNK</sequence>
<reference evidence="2 3" key="1">
    <citation type="submission" date="2024-04" db="EMBL/GenBank/DDBJ databases">
        <title>genome sequences of Mucor flavus KT1a and Helicostylum pulchrum KT1b strains isolated from the surface of a dry-aged beef.</title>
        <authorList>
            <person name="Toyotome T."/>
            <person name="Hosono M."/>
            <person name="Torimaru M."/>
            <person name="Fukuda K."/>
            <person name="Mikami N."/>
        </authorList>
    </citation>
    <scope>NUCLEOTIDE SEQUENCE [LARGE SCALE GENOMIC DNA]</scope>
    <source>
        <strain evidence="2 3">KT1a</strain>
    </source>
</reference>
<feature type="compositionally biased region" description="Polar residues" evidence="1">
    <location>
        <begin position="51"/>
        <end position="69"/>
    </location>
</feature>
<accession>A0ABP9YYK2</accession>
<evidence type="ECO:0000313" key="3">
    <source>
        <dbReference type="Proteomes" id="UP001473302"/>
    </source>
</evidence>
<dbReference type="EMBL" id="BAABUK010000011">
    <property type="protein sequence ID" value="GAA5811945.1"/>
    <property type="molecule type" value="Genomic_DNA"/>
</dbReference>
<evidence type="ECO:0000313" key="2">
    <source>
        <dbReference type="EMBL" id="GAA5811945.1"/>
    </source>
</evidence>
<comment type="caution">
    <text evidence="2">The sequence shown here is derived from an EMBL/GenBank/DDBJ whole genome shotgun (WGS) entry which is preliminary data.</text>
</comment>
<organism evidence="2 3">
    <name type="scientific">Mucor flavus</name>
    <dbReference type="NCBI Taxonomy" id="439312"/>
    <lineage>
        <taxon>Eukaryota</taxon>
        <taxon>Fungi</taxon>
        <taxon>Fungi incertae sedis</taxon>
        <taxon>Mucoromycota</taxon>
        <taxon>Mucoromycotina</taxon>
        <taxon>Mucoromycetes</taxon>
        <taxon>Mucorales</taxon>
        <taxon>Mucorineae</taxon>
        <taxon>Mucoraceae</taxon>
        <taxon>Mucor</taxon>
    </lineage>
</organism>
<proteinExistence type="predicted"/>
<protein>
    <submittedName>
        <fullName evidence="2">Uncharacterized protein</fullName>
    </submittedName>
</protein>
<dbReference type="Proteomes" id="UP001473302">
    <property type="component" value="Unassembled WGS sequence"/>
</dbReference>
<evidence type="ECO:0000256" key="1">
    <source>
        <dbReference type="SAM" id="MobiDB-lite"/>
    </source>
</evidence>